<dbReference type="EC" id="2.5.1.75" evidence="10"/>
<evidence type="ECO:0000256" key="8">
    <source>
        <dbReference type="ARBA" id="ARBA00022842"/>
    </source>
</evidence>
<dbReference type="Gene3D" id="3.40.50.300">
    <property type="entry name" value="P-loop containing nucleotide triphosphate hydrolases"/>
    <property type="match status" value="1"/>
</dbReference>
<dbReference type="SUPFAM" id="SSF52540">
    <property type="entry name" value="P-loop containing nucleoside triphosphate hydrolases"/>
    <property type="match status" value="2"/>
</dbReference>
<dbReference type="GO" id="GO:0052381">
    <property type="term" value="F:tRNA dimethylallyltransferase activity"/>
    <property type="evidence" value="ECO:0007669"/>
    <property type="project" value="UniProtKB-UniRule"/>
</dbReference>
<dbReference type="Proteomes" id="UP000183995">
    <property type="component" value="Unassembled WGS sequence"/>
</dbReference>
<evidence type="ECO:0000256" key="1">
    <source>
        <dbReference type="ARBA" id="ARBA00001946"/>
    </source>
</evidence>
<comment type="similarity">
    <text evidence="3 10 13">Belongs to the IPP transferase family.</text>
</comment>
<feature type="site" description="Interaction with substrate tRNA" evidence="10">
    <location>
        <position position="123"/>
    </location>
</feature>
<dbReference type="EMBL" id="FQXV01000014">
    <property type="protein sequence ID" value="SHI20123.1"/>
    <property type="molecule type" value="Genomic_DNA"/>
</dbReference>
<comment type="subunit">
    <text evidence="10">Monomer.</text>
</comment>
<evidence type="ECO:0000256" key="6">
    <source>
        <dbReference type="ARBA" id="ARBA00022741"/>
    </source>
</evidence>
<evidence type="ECO:0000256" key="11">
    <source>
        <dbReference type="RuleBase" id="RU003783"/>
    </source>
</evidence>
<comment type="cofactor">
    <cofactor evidence="1 10">
        <name>Mg(2+)</name>
        <dbReference type="ChEBI" id="CHEBI:18420"/>
    </cofactor>
</comment>
<evidence type="ECO:0000256" key="13">
    <source>
        <dbReference type="RuleBase" id="RU003785"/>
    </source>
</evidence>
<proteinExistence type="inferred from homology"/>
<sequence>MTPKILVITGPTATGKTALGIALAEKTGGEIVSADSMQLYQHMDIGTAKPTPEELARVPHHMIGIVPPSENYSVARYAAEASGCVDDILRRGKLPVVVGGTGLYIGALVAGHDFSAEADADVRGALSARYDALGGEVLLAELRAVDPMSAARLHPNDKKRLVRALEVFKATGVTITEHDARTRALAPRYDACVIALSYRDREDLYRRINARVDAMLEMGLLREVRALLDMGLTPEHTAMQAIGYKELTGVLLGREALDEAVARIKMESRRYAKRQLSWLRRDQNAHWILWDKEPDFANGLQISTEYLEKYVYNRAV</sequence>
<dbReference type="InterPro" id="IPR018022">
    <property type="entry name" value="IPT"/>
</dbReference>
<organism evidence="14 15">
    <name type="scientific">Sporobacter termitidis DSM 10068</name>
    <dbReference type="NCBI Taxonomy" id="1123282"/>
    <lineage>
        <taxon>Bacteria</taxon>
        <taxon>Bacillati</taxon>
        <taxon>Bacillota</taxon>
        <taxon>Clostridia</taxon>
        <taxon>Eubacteriales</taxon>
        <taxon>Oscillospiraceae</taxon>
        <taxon>Sporobacter</taxon>
    </lineage>
</organism>
<keyword evidence="5 10" id="KW-0819">tRNA processing</keyword>
<evidence type="ECO:0000256" key="2">
    <source>
        <dbReference type="ARBA" id="ARBA00003213"/>
    </source>
</evidence>
<keyword evidence="7 10" id="KW-0067">ATP-binding</keyword>
<feature type="binding site" evidence="10">
    <location>
        <begin position="12"/>
        <end position="17"/>
    </location>
    <ligand>
        <name>substrate</name>
    </ligand>
</feature>
<evidence type="ECO:0000256" key="4">
    <source>
        <dbReference type="ARBA" id="ARBA00022679"/>
    </source>
</evidence>
<evidence type="ECO:0000256" key="7">
    <source>
        <dbReference type="ARBA" id="ARBA00022840"/>
    </source>
</evidence>
<dbReference type="OrthoDB" id="9776390at2"/>
<reference evidence="14 15" key="1">
    <citation type="submission" date="2016-11" db="EMBL/GenBank/DDBJ databases">
        <authorList>
            <person name="Jaros S."/>
            <person name="Januszkiewicz K."/>
            <person name="Wedrychowicz H."/>
        </authorList>
    </citation>
    <scope>NUCLEOTIDE SEQUENCE [LARGE SCALE GENOMIC DNA]</scope>
    <source>
        <strain evidence="14 15">DSM 10068</strain>
    </source>
</reference>
<dbReference type="GO" id="GO:0005524">
    <property type="term" value="F:ATP binding"/>
    <property type="evidence" value="ECO:0007669"/>
    <property type="project" value="UniProtKB-UniRule"/>
</dbReference>
<dbReference type="PANTHER" id="PTHR11088">
    <property type="entry name" value="TRNA DIMETHYLALLYLTRANSFERASE"/>
    <property type="match status" value="1"/>
</dbReference>
<feature type="binding site" evidence="10">
    <location>
        <begin position="10"/>
        <end position="17"/>
    </location>
    <ligand>
        <name>ATP</name>
        <dbReference type="ChEBI" id="CHEBI:30616"/>
    </ligand>
</feature>
<protein>
    <recommendedName>
        <fullName evidence="10">tRNA dimethylallyltransferase</fullName>
        <ecNumber evidence="10">2.5.1.75</ecNumber>
    </recommendedName>
    <alternativeName>
        <fullName evidence="10">Dimethylallyl diphosphate:tRNA dimethylallyltransferase</fullName>
        <shortName evidence="10">DMAPP:tRNA dimethylallyltransferase</shortName>
        <shortName evidence="10">DMATase</shortName>
    </alternativeName>
    <alternativeName>
        <fullName evidence="10">Isopentenyl-diphosphate:tRNA isopentenyltransferase</fullName>
        <shortName evidence="10">IPP transferase</shortName>
        <shortName evidence="10">IPPT</shortName>
        <shortName evidence="10">IPTase</shortName>
    </alternativeName>
</protein>
<evidence type="ECO:0000313" key="15">
    <source>
        <dbReference type="Proteomes" id="UP000183995"/>
    </source>
</evidence>
<comment type="catalytic activity">
    <reaction evidence="9 10 11">
        <text>adenosine(37) in tRNA + dimethylallyl diphosphate = N(6)-dimethylallyladenosine(37) in tRNA + diphosphate</text>
        <dbReference type="Rhea" id="RHEA:26482"/>
        <dbReference type="Rhea" id="RHEA-COMP:10162"/>
        <dbReference type="Rhea" id="RHEA-COMP:10375"/>
        <dbReference type="ChEBI" id="CHEBI:33019"/>
        <dbReference type="ChEBI" id="CHEBI:57623"/>
        <dbReference type="ChEBI" id="CHEBI:74411"/>
        <dbReference type="ChEBI" id="CHEBI:74415"/>
        <dbReference type="EC" id="2.5.1.75"/>
    </reaction>
</comment>
<accession>A0A1M5Z899</accession>
<keyword evidence="6 10" id="KW-0547">Nucleotide-binding</keyword>
<comment type="caution">
    <text evidence="10">Lacks conserved residue(s) required for the propagation of feature annotation.</text>
</comment>
<name>A0A1M5Z899_9FIRM</name>
<dbReference type="AlphaFoldDB" id="A0A1M5Z899"/>
<dbReference type="GO" id="GO:0006400">
    <property type="term" value="P:tRNA modification"/>
    <property type="evidence" value="ECO:0007669"/>
    <property type="project" value="TreeGrafter"/>
</dbReference>
<dbReference type="Pfam" id="PF01715">
    <property type="entry name" value="IPPT"/>
    <property type="match status" value="1"/>
</dbReference>
<dbReference type="RefSeq" id="WP_073081528.1">
    <property type="nucleotide sequence ID" value="NZ_FQXV01000014.1"/>
</dbReference>
<keyword evidence="8 10" id="KW-0460">Magnesium</keyword>
<feature type="region of interest" description="Interaction with substrate tRNA" evidence="10">
    <location>
        <begin position="35"/>
        <end position="38"/>
    </location>
</feature>
<evidence type="ECO:0000256" key="10">
    <source>
        <dbReference type="HAMAP-Rule" id="MF_00185"/>
    </source>
</evidence>
<feature type="site" description="Interaction with substrate tRNA" evidence="10">
    <location>
        <position position="101"/>
    </location>
</feature>
<evidence type="ECO:0000256" key="9">
    <source>
        <dbReference type="ARBA" id="ARBA00049563"/>
    </source>
</evidence>
<dbReference type="NCBIfam" id="TIGR00174">
    <property type="entry name" value="miaA"/>
    <property type="match status" value="1"/>
</dbReference>
<keyword evidence="15" id="KW-1185">Reference proteome</keyword>
<gene>
    <name evidence="10" type="primary">miaA</name>
    <name evidence="14" type="ORF">SAMN02745823_03341</name>
</gene>
<evidence type="ECO:0000256" key="12">
    <source>
        <dbReference type="RuleBase" id="RU003784"/>
    </source>
</evidence>
<dbReference type="Gene3D" id="1.10.20.140">
    <property type="match status" value="1"/>
</dbReference>
<evidence type="ECO:0000256" key="5">
    <source>
        <dbReference type="ARBA" id="ARBA00022694"/>
    </source>
</evidence>
<dbReference type="InterPro" id="IPR027417">
    <property type="entry name" value="P-loop_NTPase"/>
</dbReference>
<dbReference type="STRING" id="1123282.SAMN02745823_03341"/>
<evidence type="ECO:0000256" key="3">
    <source>
        <dbReference type="ARBA" id="ARBA00005842"/>
    </source>
</evidence>
<evidence type="ECO:0000313" key="14">
    <source>
        <dbReference type="EMBL" id="SHI20123.1"/>
    </source>
</evidence>
<dbReference type="InterPro" id="IPR039657">
    <property type="entry name" value="Dimethylallyltransferase"/>
</dbReference>
<keyword evidence="4 10" id="KW-0808">Transferase</keyword>
<comment type="function">
    <text evidence="2 10 12">Catalyzes the transfer of a dimethylallyl group onto the adenine at position 37 in tRNAs that read codons beginning with uridine, leading to the formation of N6-(dimethylallyl)adenosine (i(6)A).</text>
</comment>
<dbReference type="HAMAP" id="MF_00185">
    <property type="entry name" value="IPP_trans"/>
    <property type="match status" value="1"/>
</dbReference>
<dbReference type="PANTHER" id="PTHR11088:SF60">
    <property type="entry name" value="TRNA DIMETHYLALLYLTRANSFERASE"/>
    <property type="match status" value="1"/>
</dbReference>